<keyword evidence="6 10" id="KW-0378">Hydrolase</keyword>
<evidence type="ECO:0000256" key="7">
    <source>
        <dbReference type="ARBA" id="ARBA00022825"/>
    </source>
</evidence>
<dbReference type="GO" id="GO:0006508">
    <property type="term" value="P:proteolysis"/>
    <property type="evidence" value="ECO:0007669"/>
    <property type="project" value="UniProtKB-KW"/>
</dbReference>
<evidence type="ECO:0000313" key="16">
    <source>
        <dbReference type="EMBL" id="MFB6393435.1"/>
    </source>
</evidence>
<feature type="domain" description="Peptidase S8/S53" evidence="15">
    <location>
        <begin position="65"/>
        <end position="319"/>
    </location>
</feature>
<feature type="transmembrane region" description="Helical" evidence="13">
    <location>
        <begin position="365"/>
        <end position="386"/>
    </location>
</feature>
<proteinExistence type="inferred from homology"/>
<keyword evidence="17" id="KW-1185">Reference proteome</keyword>
<reference evidence="16 17" key="1">
    <citation type="submission" date="2024-04" db="EMBL/GenBank/DDBJ databases">
        <title>Polymorphospora sp. isolated from Baiyangdian Lake in Xiong'an New Area.</title>
        <authorList>
            <person name="Zhang X."/>
            <person name="Liu J."/>
        </authorList>
    </citation>
    <scope>NUCLEOTIDE SEQUENCE [LARGE SCALE GENOMIC DNA]</scope>
    <source>
        <strain evidence="16 17">2-325</strain>
    </source>
</reference>
<comment type="caution">
    <text evidence="16">The sequence shown here is derived from an EMBL/GenBank/DDBJ whole genome shotgun (WGS) entry which is preliminary data.</text>
</comment>
<dbReference type="Gene3D" id="3.40.50.200">
    <property type="entry name" value="Peptidase S8/S53 domain"/>
    <property type="match status" value="1"/>
</dbReference>
<dbReference type="InterPro" id="IPR023834">
    <property type="entry name" value="T7SS_pept_S8A_mycosin"/>
</dbReference>
<dbReference type="PANTHER" id="PTHR43806">
    <property type="entry name" value="PEPTIDASE S8"/>
    <property type="match status" value="1"/>
</dbReference>
<dbReference type="NCBIfam" id="TIGR03921">
    <property type="entry name" value="T7SS_mycosin"/>
    <property type="match status" value="1"/>
</dbReference>
<evidence type="ECO:0000313" key="17">
    <source>
        <dbReference type="Proteomes" id="UP001582793"/>
    </source>
</evidence>
<dbReference type="PANTHER" id="PTHR43806:SF11">
    <property type="entry name" value="CEREVISIN-RELATED"/>
    <property type="match status" value="1"/>
</dbReference>
<keyword evidence="4 10" id="KW-0645">Protease</keyword>
<evidence type="ECO:0000256" key="4">
    <source>
        <dbReference type="ARBA" id="ARBA00022670"/>
    </source>
</evidence>
<dbReference type="PROSITE" id="PS00136">
    <property type="entry name" value="SUBTILASE_ASP"/>
    <property type="match status" value="1"/>
</dbReference>
<evidence type="ECO:0000256" key="3">
    <source>
        <dbReference type="ARBA" id="ARBA00022475"/>
    </source>
</evidence>
<name>A0ABV5CND3_9ACTN</name>
<dbReference type="InterPro" id="IPR022398">
    <property type="entry name" value="Peptidase_S8_His-AS"/>
</dbReference>
<evidence type="ECO:0000256" key="1">
    <source>
        <dbReference type="ARBA" id="ARBA00004162"/>
    </source>
</evidence>
<keyword evidence="9 13" id="KW-0472">Membrane</keyword>
<dbReference type="PRINTS" id="PR00723">
    <property type="entry name" value="SUBTILISIN"/>
</dbReference>
<comment type="similarity">
    <text evidence="2 10 11">Belongs to the peptidase S8 family.</text>
</comment>
<evidence type="ECO:0000256" key="8">
    <source>
        <dbReference type="ARBA" id="ARBA00022989"/>
    </source>
</evidence>
<dbReference type="PROSITE" id="PS51892">
    <property type="entry name" value="SUBTILASE"/>
    <property type="match status" value="1"/>
</dbReference>
<evidence type="ECO:0000256" key="5">
    <source>
        <dbReference type="ARBA" id="ARBA00022692"/>
    </source>
</evidence>
<evidence type="ECO:0000256" key="13">
    <source>
        <dbReference type="SAM" id="Phobius"/>
    </source>
</evidence>
<dbReference type="GO" id="GO:0008233">
    <property type="term" value="F:peptidase activity"/>
    <property type="evidence" value="ECO:0007669"/>
    <property type="project" value="UniProtKB-KW"/>
</dbReference>
<dbReference type="PROSITE" id="PS00138">
    <property type="entry name" value="SUBTILASE_SER"/>
    <property type="match status" value="1"/>
</dbReference>
<feature type="region of interest" description="Disordered" evidence="12">
    <location>
        <begin position="393"/>
        <end position="430"/>
    </location>
</feature>
<feature type="chain" id="PRO_5047419582" evidence="14">
    <location>
        <begin position="32"/>
        <end position="430"/>
    </location>
</feature>
<feature type="active site" description="Charge relay system" evidence="10">
    <location>
        <position position="74"/>
    </location>
</feature>
<dbReference type="InterPro" id="IPR023827">
    <property type="entry name" value="Peptidase_S8_Asp-AS"/>
</dbReference>
<feature type="active site" description="Charge relay system" evidence="10">
    <location>
        <position position="108"/>
    </location>
</feature>
<evidence type="ECO:0000256" key="9">
    <source>
        <dbReference type="ARBA" id="ARBA00023136"/>
    </source>
</evidence>
<evidence type="ECO:0000256" key="10">
    <source>
        <dbReference type="PROSITE-ProRule" id="PRU01240"/>
    </source>
</evidence>
<sequence>MPGHPARFALTGTAVGAALVLIAGPPPAAVAAPACTAPPAGPVATEVPWAQQRFGHERLAPLATGAGVIVAVIDSGVDRDHPQLADRVLRGVDRLDAGGDGGRDCVGHGTAVASIIAAAAHDGTPFRGLAPGAAILPVRISEQQIVHGEESGRTVDGGQFAAAIRWAADHGADVLNLSVVLYRDDPAVRAAVAYAAARDVVLVAAAGNLHDDGDPLPYPAAYDGVLGVGAIAADGSRAPFSQTGAYVDVVAPGAGVLAAAPERGHRRQDGTSYAAPFVAATAALIREYRPDLSAAEVAGRIVATADPAPAGGTDGYGAGVVNPHRAVTETGAVAWEQSSAALPGAVVDPATAGQRERRDRARDRAVLFAGAGAAAAITAVLLSVVLPRGLRRRWRPAGPPLLTGHHPGQPAGHPPDRPGHAPEPTVRPPD</sequence>
<dbReference type="InterPro" id="IPR036852">
    <property type="entry name" value="Peptidase_S8/S53_dom_sf"/>
</dbReference>
<keyword evidence="5 13" id="KW-0812">Transmembrane</keyword>
<evidence type="ECO:0000259" key="15">
    <source>
        <dbReference type="Pfam" id="PF00082"/>
    </source>
</evidence>
<comment type="subcellular location">
    <subcellularLocation>
        <location evidence="1">Cell membrane</location>
        <topology evidence="1">Single-pass membrane protein</topology>
    </subcellularLocation>
</comment>
<protein>
    <submittedName>
        <fullName evidence="16">Type VII secretion-associated serine protease mycosin</fullName>
    </submittedName>
</protein>
<dbReference type="InterPro" id="IPR050131">
    <property type="entry name" value="Peptidase_S8_subtilisin-like"/>
</dbReference>
<evidence type="ECO:0000256" key="6">
    <source>
        <dbReference type="ARBA" id="ARBA00022801"/>
    </source>
</evidence>
<feature type="signal peptide" evidence="14">
    <location>
        <begin position="1"/>
        <end position="31"/>
    </location>
</feature>
<organism evidence="16 17">
    <name type="scientific">Polymorphospora lycopeni</name>
    <dbReference type="NCBI Taxonomy" id="3140240"/>
    <lineage>
        <taxon>Bacteria</taxon>
        <taxon>Bacillati</taxon>
        <taxon>Actinomycetota</taxon>
        <taxon>Actinomycetes</taxon>
        <taxon>Micromonosporales</taxon>
        <taxon>Micromonosporaceae</taxon>
        <taxon>Polymorphospora</taxon>
    </lineage>
</organism>
<gene>
    <name evidence="16" type="primary">mycP</name>
    <name evidence="16" type="ORF">AAFH96_09990</name>
</gene>
<evidence type="ECO:0000256" key="12">
    <source>
        <dbReference type="SAM" id="MobiDB-lite"/>
    </source>
</evidence>
<keyword evidence="8 13" id="KW-1133">Transmembrane helix</keyword>
<dbReference type="Proteomes" id="UP001582793">
    <property type="component" value="Unassembled WGS sequence"/>
</dbReference>
<keyword evidence="3" id="KW-1003">Cell membrane</keyword>
<keyword evidence="7 10" id="KW-0720">Serine protease</keyword>
<keyword evidence="14" id="KW-0732">Signal</keyword>
<evidence type="ECO:0000256" key="2">
    <source>
        <dbReference type="ARBA" id="ARBA00011073"/>
    </source>
</evidence>
<feature type="active site" description="Charge relay system" evidence="10">
    <location>
        <position position="272"/>
    </location>
</feature>
<accession>A0ABV5CND3</accession>
<evidence type="ECO:0000256" key="11">
    <source>
        <dbReference type="RuleBase" id="RU003355"/>
    </source>
</evidence>
<dbReference type="RefSeq" id="WP_375733918.1">
    <property type="nucleotide sequence ID" value="NZ_JBCGDC010000021.1"/>
</dbReference>
<dbReference type="Pfam" id="PF00082">
    <property type="entry name" value="Peptidase_S8"/>
    <property type="match status" value="1"/>
</dbReference>
<evidence type="ECO:0000256" key="14">
    <source>
        <dbReference type="SAM" id="SignalP"/>
    </source>
</evidence>
<dbReference type="PROSITE" id="PS00137">
    <property type="entry name" value="SUBTILASE_HIS"/>
    <property type="match status" value="1"/>
</dbReference>
<dbReference type="EMBL" id="JBCGDC010000021">
    <property type="protein sequence ID" value="MFB6393435.1"/>
    <property type="molecule type" value="Genomic_DNA"/>
</dbReference>
<dbReference type="SUPFAM" id="SSF52743">
    <property type="entry name" value="Subtilisin-like"/>
    <property type="match status" value="1"/>
</dbReference>
<dbReference type="InterPro" id="IPR000209">
    <property type="entry name" value="Peptidase_S8/S53_dom"/>
</dbReference>
<dbReference type="InterPro" id="IPR023828">
    <property type="entry name" value="Peptidase_S8_Ser-AS"/>
</dbReference>
<dbReference type="InterPro" id="IPR015500">
    <property type="entry name" value="Peptidase_S8_subtilisin-rel"/>
</dbReference>